<gene>
    <name evidence="5" type="ORF">RA086_11795</name>
</gene>
<dbReference type="InterPro" id="IPR036390">
    <property type="entry name" value="WH_DNA-bd_sf"/>
</dbReference>
<dbReference type="EMBL" id="JAVCWF010000001">
    <property type="protein sequence ID" value="MDQ7938291.1"/>
    <property type="molecule type" value="Genomic_DNA"/>
</dbReference>
<dbReference type="SUPFAM" id="SSF46785">
    <property type="entry name" value="Winged helix' DNA-binding domain"/>
    <property type="match status" value="1"/>
</dbReference>
<reference evidence="5 6" key="1">
    <citation type="journal article" date="2023" name="Int. J. Syst. Evol. Microbiol.">
        <title>Lactiplantibacillus brownii sp. nov., a novel psychrotolerant species isolated from sauerkraut.</title>
        <authorList>
            <person name="Heng Y.C."/>
            <person name="Silvaraju S."/>
            <person name="Lee J.K.Y."/>
            <person name="Kittelmann S."/>
        </authorList>
    </citation>
    <scope>NUCLEOTIDE SEQUENCE [LARGE SCALE GENOMIC DNA]</scope>
    <source>
        <strain evidence="5 6">WILCCON 0030</strain>
    </source>
</reference>
<dbReference type="PANTHER" id="PTHR33204">
    <property type="entry name" value="TRANSCRIPTIONAL REGULATOR, MARR FAMILY"/>
    <property type="match status" value="1"/>
</dbReference>
<evidence type="ECO:0000313" key="5">
    <source>
        <dbReference type="EMBL" id="MDQ7938291.1"/>
    </source>
</evidence>
<evidence type="ECO:0000259" key="4">
    <source>
        <dbReference type="Pfam" id="PF01638"/>
    </source>
</evidence>
<dbReference type="Gene3D" id="1.10.10.10">
    <property type="entry name" value="Winged helix-like DNA-binding domain superfamily/Winged helix DNA-binding domain"/>
    <property type="match status" value="1"/>
</dbReference>
<accession>A0ABU1ABK2</accession>
<dbReference type="RefSeq" id="WP_308703982.1">
    <property type="nucleotide sequence ID" value="NZ_AP027463.1"/>
</dbReference>
<keyword evidence="1" id="KW-0805">Transcription regulation</keyword>
<keyword evidence="2" id="KW-0238">DNA-binding</keyword>
<evidence type="ECO:0000256" key="2">
    <source>
        <dbReference type="ARBA" id="ARBA00023125"/>
    </source>
</evidence>
<dbReference type="Pfam" id="PF01638">
    <property type="entry name" value="HxlR"/>
    <property type="match status" value="1"/>
</dbReference>
<keyword evidence="6" id="KW-1185">Reference proteome</keyword>
<evidence type="ECO:0000256" key="1">
    <source>
        <dbReference type="ARBA" id="ARBA00023015"/>
    </source>
</evidence>
<feature type="domain" description="HTH hxlR-type" evidence="4">
    <location>
        <begin position="17"/>
        <end position="98"/>
    </location>
</feature>
<sequence>MMVMRDLNIGTKVGLELLTNKWNALTLSNLTAVPVDFMVLRNRVRGISTLKLLTVLAKLEQLDLVISTSNYTYGLTDEGMTLQHDLAHLESWGNRVITEMG</sequence>
<evidence type="ECO:0000256" key="3">
    <source>
        <dbReference type="ARBA" id="ARBA00023163"/>
    </source>
</evidence>
<name>A0ABU1ABK2_9LACO</name>
<protein>
    <submittedName>
        <fullName evidence="5">Winged helix-turn-helix transcriptional regulator</fullName>
    </submittedName>
</protein>
<organism evidence="5 6">
    <name type="scientific">Lactiplantibacillus brownii</name>
    <dbReference type="NCBI Taxonomy" id="3069269"/>
    <lineage>
        <taxon>Bacteria</taxon>
        <taxon>Bacillati</taxon>
        <taxon>Bacillota</taxon>
        <taxon>Bacilli</taxon>
        <taxon>Lactobacillales</taxon>
        <taxon>Lactobacillaceae</taxon>
        <taxon>Lactiplantibacillus</taxon>
    </lineage>
</organism>
<keyword evidence="3" id="KW-0804">Transcription</keyword>
<dbReference type="InterPro" id="IPR036388">
    <property type="entry name" value="WH-like_DNA-bd_sf"/>
</dbReference>
<dbReference type="InterPro" id="IPR002577">
    <property type="entry name" value="HTH_HxlR"/>
</dbReference>
<proteinExistence type="predicted"/>
<dbReference type="Proteomes" id="UP001227831">
    <property type="component" value="Unassembled WGS sequence"/>
</dbReference>
<comment type="caution">
    <text evidence="5">The sequence shown here is derived from an EMBL/GenBank/DDBJ whole genome shotgun (WGS) entry which is preliminary data.</text>
</comment>
<evidence type="ECO:0000313" key="6">
    <source>
        <dbReference type="Proteomes" id="UP001227831"/>
    </source>
</evidence>